<gene>
    <name evidence="2" type="ORF">NKI27_02385</name>
</gene>
<feature type="transmembrane region" description="Helical" evidence="1">
    <location>
        <begin position="181"/>
        <end position="200"/>
    </location>
</feature>
<reference evidence="2" key="1">
    <citation type="submission" date="2022-06" db="EMBL/GenBank/DDBJ databases">
        <title>Alkalimarinus sp. nov., isolated from gut of a Alitta virens.</title>
        <authorList>
            <person name="Yang A.I."/>
            <person name="Shin N.-R."/>
        </authorList>
    </citation>
    <scope>NUCLEOTIDE SEQUENCE</scope>
    <source>
        <strain evidence="2">A2M4</strain>
    </source>
</reference>
<feature type="transmembrane region" description="Helical" evidence="1">
    <location>
        <begin position="150"/>
        <end position="169"/>
    </location>
</feature>
<name>A0ABY6N3Q5_9ALTE</name>
<keyword evidence="3" id="KW-1185">Reference proteome</keyword>
<organism evidence="2 3">
    <name type="scientific">Alkalimarinus alittae</name>
    <dbReference type="NCBI Taxonomy" id="2961619"/>
    <lineage>
        <taxon>Bacteria</taxon>
        <taxon>Pseudomonadati</taxon>
        <taxon>Pseudomonadota</taxon>
        <taxon>Gammaproteobacteria</taxon>
        <taxon>Alteromonadales</taxon>
        <taxon>Alteromonadaceae</taxon>
        <taxon>Alkalimarinus</taxon>
    </lineage>
</organism>
<evidence type="ECO:0000313" key="2">
    <source>
        <dbReference type="EMBL" id="UZE96619.1"/>
    </source>
</evidence>
<dbReference type="Proteomes" id="UP001163739">
    <property type="component" value="Chromosome"/>
</dbReference>
<sequence length="202" mass="21939">MTELLGLLGVVISLFAFIAPVYYAKKSDGYSTRLNTLSELGATGSRYQKAVSRYYFLPLGVAIILFLVLSQATVTFLTQSYLAWALLGLVGVGYLVAALFPCDPGSPIGGTASNKLHNTAGVLEYLGAGLGLILMGVSPEQPVMLPQMNLYLILSGSVILLSLMMLILPSFYRIRGLVQRFAEASFFIWMMTVSLLLLLIDR</sequence>
<feature type="transmembrane region" description="Helical" evidence="1">
    <location>
        <begin position="54"/>
        <end position="75"/>
    </location>
</feature>
<evidence type="ECO:0000256" key="1">
    <source>
        <dbReference type="SAM" id="Phobius"/>
    </source>
</evidence>
<keyword evidence="1" id="KW-0472">Membrane</keyword>
<dbReference type="InterPro" id="IPR009339">
    <property type="entry name" value="DUF998"/>
</dbReference>
<protein>
    <submittedName>
        <fullName evidence="2">DUF998 domain-containing protein</fullName>
    </submittedName>
</protein>
<evidence type="ECO:0000313" key="3">
    <source>
        <dbReference type="Proteomes" id="UP001163739"/>
    </source>
</evidence>
<dbReference type="EMBL" id="CP100390">
    <property type="protein sequence ID" value="UZE96619.1"/>
    <property type="molecule type" value="Genomic_DNA"/>
</dbReference>
<proteinExistence type="predicted"/>
<dbReference type="RefSeq" id="WP_265048103.1">
    <property type="nucleotide sequence ID" value="NZ_CP100390.1"/>
</dbReference>
<feature type="transmembrane region" description="Helical" evidence="1">
    <location>
        <begin position="121"/>
        <end position="138"/>
    </location>
</feature>
<dbReference type="Pfam" id="PF06197">
    <property type="entry name" value="DUF998"/>
    <property type="match status" value="1"/>
</dbReference>
<keyword evidence="1" id="KW-1133">Transmembrane helix</keyword>
<keyword evidence="1" id="KW-0812">Transmembrane</keyword>
<feature type="transmembrane region" description="Helical" evidence="1">
    <location>
        <begin position="81"/>
        <end position="100"/>
    </location>
</feature>
<feature type="transmembrane region" description="Helical" evidence="1">
    <location>
        <begin position="6"/>
        <end position="24"/>
    </location>
</feature>
<accession>A0ABY6N3Q5</accession>